<dbReference type="EMBL" id="JBIRPU010000027">
    <property type="protein sequence ID" value="MFI0796354.1"/>
    <property type="molecule type" value="Genomic_DNA"/>
</dbReference>
<comment type="caution">
    <text evidence="1">The sequence shown here is derived from an EMBL/GenBank/DDBJ whole genome shotgun (WGS) entry which is preliminary data.</text>
</comment>
<dbReference type="RefSeq" id="WP_396684406.1">
    <property type="nucleotide sequence ID" value="NZ_JBIRPU010000027.1"/>
</dbReference>
<dbReference type="SUPFAM" id="SSF53756">
    <property type="entry name" value="UDP-Glycosyltransferase/glycogen phosphorylase"/>
    <property type="match status" value="1"/>
</dbReference>
<dbReference type="Proteomes" id="UP001611075">
    <property type="component" value="Unassembled WGS sequence"/>
</dbReference>
<protein>
    <submittedName>
        <fullName evidence="1">Glycosyltransferase family 1 protein</fullName>
    </submittedName>
</protein>
<reference evidence="1 2" key="1">
    <citation type="submission" date="2024-10" db="EMBL/GenBank/DDBJ databases">
        <title>The Natural Products Discovery Center: Release of the First 8490 Sequenced Strains for Exploring Actinobacteria Biosynthetic Diversity.</title>
        <authorList>
            <person name="Kalkreuter E."/>
            <person name="Kautsar S.A."/>
            <person name="Yang D."/>
            <person name="Bader C.D."/>
            <person name="Teijaro C.N."/>
            <person name="Fluegel L."/>
            <person name="Davis C.M."/>
            <person name="Simpson J.R."/>
            <person name="Lauterbach L."/>
            <person name="Steele A.D."/>
            <person name="Gui C."/>
            <person name="Meng S."/>
            <person name="Li G."/>
            <person name="Viehrig K."/>
            <person name="Ye F."/>
            <person name="Su P."/>
            <person name="Kiefer A.F."/>
            <person name="Nichols A."/>
            <person name="Cepeda A.J."/>
            <person name="Yan W."/>
            <person name="Fan B."/>
            <person name="Jiang Y."/>
            <person name="Adhikari A."/>
            <person name="Zheng C.-J."/>
            <person name="Schuster L."/>
            <person name="Cowan T.M."/>
            <person name="Smanski M.J."/>
            <person name="Chevrette M.G."/>
            <person name="De Carvalho L.P.S."/>
            <person name="Shen B."/>
        </authorList>
    </citation>
    <scope>NUCLEOTIDE SEQUENCE [LARGE SCALE GENOMIC DNA]</scope>
    <source>
        <strain evidence="1 2">NPDC021253</strain>
    </source>
</reference>
<evidence type="ECO:0000313" key="1">
    <source>
        <dbReference type="EMBL" id="MFI0796354.1"/>
    </source>
</evidence>
<evidence type="ECO:0000313" key="2">
    <source>
        <dbReference type="Proteomes" id="UP001611075"/>
    </source>
</evidence>
<organism evidence="1 2">
    <name type="scientific">Micromonospora rubida</name>
    <dbReference type="NCBI Taxonomy" id="2697657"/>
    <lineage>
        <taxon>Bacteria</taxon>
        <taxon>Bacillati</taxon>
        <taxon>Actinomycetota</taxon>
        <taxon>Actinomycetes</taxon>
        <taxon>Micromonosporales</taxon>
        <taxon>Micromonosporaceae</taxon>
        <taxon>Micromonospora</taxon>
    </lineage>
</organism>
<name>A0ABW7SRL8_9ACTN</name>
<proteinExistence type="predicted"/>
<keyword evidence="2" id="KW-1185">Reference proteome</keyword>
<accession>A0ABW7SRL8</accession>
<gene>
    <name evidence="1" type="ORF">ACH4OY_27260</name>
</gene>
<dbReference type="Gene3D" id="3.40.50.2000">
    <property type="entry name" value="Glycogen Phosphorylase B"/>
    <property type="match status" value="1"/>
</dbReference>
<sequence length="551" mass="59650">MSVARRAVRRSAERALRLTTSPRAMRSGVLTGLWNVALGAPALPDATRVRLAEAVHAGLVGAGRPDRAAHASAVAMARLHDAKLRATVLARRAGKELDAGTPPSLAAAVAAELALADASFARGDVPGAVASVQAAQRRVFDRRLHFDRLTSPLAEDPAAFLAPWHASTAVRALSAPRGRCAPVAPAPVDRPLRLLMVTYGNHGFLDLVRRHFDQRPDVELRFLDPGETGTHVPLLGNSRAMMEHLLAGHSEYGDTVAEWLAPQVEWADVVFVDWCAALAVLFSLIDPGTTRVVVRLHSFEAFAMWPHLVDFTRVDDLIFVSDHLRDLTVAAVPALAAAGTRRHVISNAMDLPAFQRPKSADARFTLGLVGIKAVAKDPRWAVEVLRELRVHDERYRLLLFGKDLDPGASPDSRRYWDAFLADIAELEPSGAVVRRGQVDDVPGALTEVGVILSSSVRESFHCGLVEGAASGAVPVVRDWPFFAGKPASARTLFPADWVVDTPAEAAQRILAATATEDAWRKAGEEAAEHAVETWGWQRVKHQFDEVVTGRS</sequence>